<dbReference type="Pfam" id="PF01762">
    <property type="entry name" value="Galactosyl_T"/>
    <property type="match status" value="1"/>
</dbReference>
<dbReference type="Gene3D" id="3.90.550.50">
    <property type="match status" value="1"/>
</dbReference>
<comment type="cofactor">
    <cofactor evidence="11">
        <name>Mn(2+)</name>
        <dbReference type="ChEBI" id="CHEBI:29035"/>
    </cofactor>
</comment>
<keyword evidence="5" id="KW-0808">Transferase</keyword>
<comment type="similarity">
    <text evidence="3 11">Belongs to the glycosyltransferase 31 family.</text>
</comment>
<comment type="pathway">
    <text evidence="2">Protein modification; protein glycosylation.</text>
</comment>
<comment type="subcellular location">
    <subcellularLocation>
        <location evidence="1 11">Golgi apparatus membrane</location>
        <topology evidence="1 11">Single-pass type II membrane protein</topology>
    </subcellularLocation>
</comment>
<evidence type="ECO:0000256" key="6">
    <source>
        <dbReference type="ARBA" id="ARBA00022692"/>
    </source>
</evidence>
<dbReference type="EMBL" id="JALJOR010000001">
    <property type="protein sequence ID" value="KAK9828752.1"/>
    <property type="molecule type" value="Genomic_DNA"/>
</dbReference>
<dbReference type="AlphaFoldDB" id="A0AAW1R642"/>
<evidence type="ECO:0000256" key="2">
    <source>
        <dbReference type="ARBA" id="ARBA00004922"/>
    </source>
</evidence>
<keyword evidence="11" id="KW-0464">Manganese</keyword>
<reference evidence="12 13" key="1">
    <citation type="journal article" date="2024" name="Nat. Commun.">
        <title>Phylogenomics reveals the evolutionary origins of lichenization in chlorophyte algae.</title>
        <authorList>
            <person name="Puginier C."/>
            <person name="Libourel C."/>
            <person name="Otte J."/>
            <person name="Skaloud P."/>
            <person name="Haon M."/>
            <person name="Grisel S."/>
            <person name="Petersen M."/>
            <person name="Berrin J.G."/>
            <person name="Delaux P.M."/>
            <person name="Dal Grande F."/>
            <person name="Keller J."/>
        </authorList>
    </citation>
    <scope>NUCLEOTIDE SEQUENCE [LARGE SCALE GENOMIC DNA]</scope>
    <source>
        <strain evidence="12 13">SAG 2043</strain>
    </source>
</reference>
<evidence type="ECO:0000256" key="4">
    <source>
        <dbReference type="ARBA" id="ARBA00022676"/>
    </source>
</evidence>
<evidence type="ECO:0000256" key="1">
    <source>
        <dbReference type="ARBA" id="ARBA00004323"/>
    </source>
</evidence>
<keyword evidence="9 11" id="KW-0333">Golgi apparatus</keyword>
<keyword evidence="10" id="KW-0472">Membrane</keyword>
<sequence length="294" mass="32904">MQSAADGARPRRLAVVGVQTGFSPAGTDGQYNYQQRRAALRQTWFPASQRALDRFEADSSIVIRFVIGHSDNAAMEADIMKEERLYGGFWRLPLQEGYSGLTAKTLMFLTAAARRYNARYIVKVDDDVYLRVARLPPAVQQWTQDGAEYVGCMKTGDIVTSPEWRWFEPQHQMLGSKSYFTHAWGSIYVVSGAVAEDLASRRPGSLRQFTNEDVTLGSWMLAMNITFRDERRLCENDCTATSIAVYDMPKCAGLCNPAEQLVRLHTSEACQAPPLDPATNTLPELPPIFQFSKG</sequence>
<dbReference type="PANTHER" id="PTHR11214">
    <property type="entry name" value="BETA-1,3-N-ACETYLGLUCOSAMINYLTRANSFERASE"/>
    <property type="match status" value="1"/>
</dbReference>
<dbReference type="PANTHER" id="PTHR11214:SF85">
    <property type="entry name" value="BETA-1,3-GALACTOSYLTRANSFERASE 12-RELATED"/>
    <property type="match status" value="1"/>
</dbReference>
<protein>
    <recommendedName>
        <fullName evidence="11">Hexosyltransferase</fullName>
        <ecNumber evidence="11">2.4.1.-</ecNumber>
    </recommendedName>
</protein>
<comment type="caution">
    <text evidence="12">The sequence shown here is derived from an EMBL/GenBank/DDBJ whole genome shotgun (WGS) entry which is preliminary data.</text>
</comment>
<keyword evidence="13" id="KW-1185">Reference proteome</keyword>
<keyword evidence="6" id="KW-0812">Transmembrane</keyword>
<evidence type="ECO:0000256" key="3">
    <source>
        <dbReference type="ARBA" id="ARBA00008661"/>
    </source>
</evidence>
<name>A0AAW1R642_9CHLO</name>
<gene>
    <name evidence="12" type="ORF">WJX72_001925</name>
</gene>
<evidence type="ECO:0000313" key="12">
    <source>
        <dbReference type="EMBL" id="KAK9828752.1"/>
    </source>
</evidence>
<keyword evidence="8" id="KW-1133">Transmembrane helix</keyword>
<organism evidence="12 13">
    <name type="scientific">[Myrmecia] bisecta</name>
    <dbReference type="NCBI Taxonomy" id="41462"/>
    <lineage>
        <taxon>Eukaryota</taxon>
        <taxon>Viridiplantae</taxon>
        <taxon>Chlorophyta</taxon>
        <taxon>core chlorophytes</taxon>
        <taxon>Trebouxiophyceae</taxon>
        <taxon>Trebouxiales</taxon>
        <taxon>Trebouxiaceae</taxon>
        <taxon>Myrmecia</taxon>
    </lineage>
</organism>
<accession>A0AAW1R642</accession>
<evidence type="ECO:0000256" key="7">
    <source>
        <dbReference type="ARBA" id="ARBA00022968"/>
    </source>
</evidence>
<keyword evidence="7" id="KW-0735">Signal-anchor</keyword>
<dbReference type="EC" id="2.4.1.-" evidence="11"/>
<evidence type="ECO:0000256" key="8">
    <source>
        <dbReference type="ARBA" id="ARBA00022989"/>
    </source>
</evidence>
<dbReference type="GO" id="GO:0008378">
    <property type="term" value="F:galactosyltransferase activity"/>
    <property type="evidence" value="ECO:0007669"/>
    <property type="project" value="TreeGrafter"/>
</dbReference>
<dbReference type="Proteomes" id="UP001489004">
    <property type="component" value="Unassembled WGS sequence"/>
</dbReference>
<evidence type="ECO:0000256" key="11">
    <source>
        <dbReference type="RuleBase" id="RU363063"/>
    </source>
</evidence>
<evidence type="ECO:0000256" key="9">
    <source>
        <dbReference type="ARBA" id="ARBA00023034"/>
    </source>
</evidence>
<evidence type="ECO:0000256" key="5">
    <source>
        <dbReference type="ARBA" id="ARBA00022679"/>
    </source>
</evidence>
<keyword evidence="4 11" id="KW-0328">Glycosyltransferase</keyword>
<dbReference type="InterPro" id="IPR002659">
    <property type="entry name" value="Glyco_trans_31"/>
</dbReference>
<dbReference type="GO" id="GO:0000139">
    <property type="term" value="C:Golgi membrane"/>
    <property type="evidence" value="ECO:0007669"/>
    <property type="project" value="UniProtKB-SubCell"/>
</dbReference>
<evidence type="ECO:0000256" key="10">
    <source>
        <dbReference type="ARBA" id="ARBA00023136"/>
    </source>
</evidence>
<proteinExistence type="inferred from homology"/>
<evidence type="ECO:0000313" key="13">
    <source>
        <dbReference type="Proteomes" id="UP001489004"/>
    </source>
</evidence>